<dbReference type="AlphaFoldDB" id="A0AAD4EGF2"/>
<dbReference type="RefSeq" id="XP_041231359.1">
    <property type="nucleotide sequence ID" value="XM_041376573.1"/>
</dbReference>
<proteinExistence type="predicted"/>
<organism evidence="1 2">
    <name type="scientific">Suillus fuscotomentosus</name>
    <dbReference type="NCBI Taxonomy" id="1912939"/>
    <lineage>
        <taxon>Eukaryota</taxon>
        <taxon>Fungi</taxon>
        <taxon>Dikarya</taxon>
        <taxon>Basidiomycota</taxon>
        <taxon>Agaricomycotina</taxon>
        <taxon>Agaricomycetes</taxon>
        <taxon>Agaricomycetidae</taxon>
        <taxon>Boletales</taxon>
        <taxon>Suillineae</taxon>
        <taxon>Suillaceae</taxon>
        <taxon>Suillus</taxon>
    </lineage>
</organism>
<reference evidence="1" key="1">
    <citation type="journal article" date="2020" name="New Phytol.">
        <title>Comparative genomics reveals dynamic genome evolution in host specialist ectomycorrhizal fungi.</title>
        <authorList>
            <person name="Lofgren L.A."/>
            <person name="Nguyen N.H."/>
            <person name="Vilgalys R."/>
            <person name="Ruytinx J."/>
            <person name="Liao H.L."/>
            <person name="Branco S."/>
            <person name="Kuo A."/>
            <person name="LaButti K."/>
            <person name="Lipzen A."/>
            <person name="Andreopoulos W."/>
            <person name="Pangilinan J."/>
            <person name="Riley R."/>
            <person name="Hundley H."/>
            <person name="Na H."/>
            <person name="Barry K."/>
            <person name="Grigoriev I.V."/>
            <person name="Stajich J.E."/>
            <person name="Kennedy P.G."/>
        </authorList>
    </citation>
    <scope>NUCLEOTIDE SEQUENCE</scope>
    <source>
        <strain evidence="1">FC203</strain>
    </source>
</reference>
<dbReference type="EMBL" id="JABBWK010000006">
    <property type="protein sequence ID" value="KAG1905784.1"/>
    <property type="molecule type" value="Genomic_DNA"/>
</dbReference>
<accession>A0AAD4EGF2</accession>
<dbReference type="GeneID" id="64670871"/>
<evidence type="ECO:0000313" key="2">
    <source>
        <dbReference type="Proteomes" id="UP001195769"/>
    </source>
</evidence>
<dbReference type="Proteomes" id="UP001195769">
    <property type="component" value="Unassembled WGS sequence"/>
</dbReference>
<gene>
    <name evidence="1" type="ORF">F5891DRAFT_975942</name>
</gene>
<evidence type="ECO:0000313" key="1">
    <source>
        <dbReference type="EMBL" id="KAG1905784.1"/>
    </source>
</evidence>
<protein>
    <submittedName>
        <fullName evidence="1">Uncharacterized protein</fullName>
    </submittedName>
</protein>
<name>A0AAD4EGF2_9AGAM</name>
<comment type="caution">
    <text evidence="1">The sequence shown here is derived from an EMBL/GenBank/DDBJ whole genome shotgun (WGS) entry which is preliminary data.</text>
</comment>
<sequence>MPPDCTSRVRAAVNGLHRERQRAKLAAQVSNRTNAVLELDETGETLCIWYWPVQDDGGRVVPSELVAHHNCYPPGHCEAAIVMLTRGQNAGEYLACCALSKCGYVVFMDQMHISPGLPIRRYPKRSSDQPRRREVAFLDGNDIKLVDVMQRRQLRQDETHKTFDRLLRLDSFSRPGLTEEEFRHFLTRCYGCELIMTRRIFERHTCLGKVEMGEVEIIDLTTEDD</sequence>
<keyword evidence="2" id="KW-1185">Reference proteome</keyword>